<dbReference type="InterPro" id="IPR058525">
    <property type="entry name" value="DUF8212"/>
</dbReference>
<sequence length="382" mass="42665">MRLINVDTLELVDFCGRQPQAYAILSHTWGDEEVSFQDIQNLSRAARKRGFRKIEETCRLARARGLGWAWVDTCCIDKSSSAELSEAINSMFQWYQRSCVCFAYLEDVDHAPLTLISIHESLPKSRWFKRGWTLQELLGPSQLLFYDSTWAELGLREHLSSAVSEITNIDESFLSRPSSEDINNLLARASIAERMSWASRRSTSREEDGAYCLLGIFGINIPLLYGEGPRAFLRLQEEIIKRSNDQSIFAPEPGHVAGLLASSPACISQSADIVPRPTGDSTSIYTITNKGLHINLPMLDAHAVLACGPRDDPTTLMTLQLSKVDGNLWQRSVDRGAADLGFVDQRAWQQWTKTIQVGSSSPVYSRPLISPPTYCQTGITGF</sequence>
<dbReference type="PANTHER" id="PTHR10622:SF10">
    <property type="entry name" value="HET DOMAIN-CONTAINING PROTEIN"/>
    <property type="match status" value="1"/>
</dbReference>
<evidence type="ECO:0000259" key="2">
    <source>
        <dbReference type="Pfam" id="PF26640"/>
    </source>
</evidence>
<gene>
    <name evidence="3" type="ORF">QBC34DRAFT_460092</name>
</gene>
<comment type="caution">
    <text evidence="3">The sequence shown here is derived from an EMBL/GenBank/DDBJ whole genome shotgun (WGS) entry which is preliminary data.</text>
</comment>
<accession>A0AAV9H3K3</accession>
<dbReference type="Pfam" id="PF26640">
    <property type="entry name" value="DUF8212"/>
    <property type="match status" value="1"/>
</dbReference>
<evidence type="ECO:0000313" key="4">
    <source>
        <dbReference type="Proteomes" id="UP001321760"/>
    </source>
</evidence>
<organism evidence="3 4">
    <name type="scientific">Podospora aff. communis PSN243</name>
    <dbReference type="NCBI Taxonomy" id="3040156"/>
    <lineage>
        <taxon>Eukaryota</taxon>
        <taxon>Fungi</taxon>
        <taxon>Dikarya</taxon>
        <taxon>Ascomycota</taxon>
        <taxon>Pezizomycotina</taxon>
        <taxon>Sordariomycetes</taxon>
        <taxon>Sordariomycetidae</taxon>
        <taxon>Sordariales</taxon>
        <taxon>Podosporaceae</taxon>
        <taxon>Podospora</taxon>
    </lineage>
</organism>
<evidence type="ECO:0000259" key="1">
    <source>
        <dbReference type="Pfam" id="PF06985"/>
    </source>
</evidence>
<reference evidence="3" key="2">
    <citation type="submission" date="2023-05" db="EMBL/GenBank/DDBJ databases">
        <authorList>
            <consortium name="Lawrence Berkeley National Laboratory"/>
            <person name="Steindorff A."/>
            <person name="Hensen N."/>
            <person name="Bonometti L."/>
            <person name="Westerberg I."/>
            <person name="Brannstrom I.O."/>
            <person name="Guillou S."/>
            <person name="Cros-Aarteil S."/>
            <person name="Calhoun S."/>
            <person name="Haridas S."/>
            <person name="Kuo A."/>
            <person name="Mondo S."/>
            <person name="Pangilinan J."/>
            <person name="Riley R."/>
            <person name="Labutti K."/>
            <person name="Andreopoulos B."/>
            <person name="Lipzen A."/>
            <person name="Chen C."/>
            <person name="Yanf M."/>
            <person name="Daum C."/>
            <person name="Ng V."/>
            <person name="Clum A."/>
            <person name="Ohm R."/>
            <person name="Martin F."/>
            <person name="Silar P."/>
            <person name="Natvig D."/>
            <person name="Lalanne C."/>
            <person name="Gautier V."/>
            <person name="Ament-Velasquez S.L."/>
            <person name="Kruys A."/>
            <person name="Hutchinson M.I."/>
            <person name="Powell A.J."/>
            <person name="Barry K."/>
            <person name="Miller A.N."/>
            <person name="Grigoriev I.V."/>
            <person name="Debuchy R."/>
            <person name="Gladieux P."/>
            <person name="Thoren M.H."/>
            <person name="Johannesson H."/>
        </authorList>
    </citation>
    <scope>NUCLEOTIDE SEQUENCE</scope>
    <source>
        <strain evidence="3">PSN243</strain>
    </source>
</reference>
<dbReference type="AlphaFoldDB" id="A0AAV9H3K3"/>
<proteinExistence type="predicted"/>
<dbReference type="EMBL" id="MU865914">
    <property type="protein sequence ID" value="KAK4455260.1"/>
    <property type="molecule type" value="Genomic_DNA"/>
</dbReference>
<name>A0AAV9H3K3_9PEZI</name>
<dbReference type="InterPro" id="IPR010730">
    <property type="entry name" value="HET"/>
</dbReference>
<dbReference type="PANTHER" id="PTHR10622">
    <property type="entry name" value="HET DOMAIN-CONTAINING PROTEIN"/>
    <property type="match status" value="1"/>
</dbReference>
<feature type="domain" description="DUF8212" evidence="2">
    <location>
        <begin position="230"/>
        <end position="252"/>
    </location>
</feature>
<protein>
    <submittedName>
        <fullName evidence="3">Heterokaryon incompatibility protein-domain-containing protein</fullName>
    </submittedName>
</protein>
<keyword evidence="4" id="KW-1185">Reference proteome</keyword>
<feature type="domain" description="Heterokaryon incompatibility" evidence="1">
    <location>
        <begin position="22"/>
        <end position="110"/>
    </location>
</feature>
<dbReference type="Pfam" id="PF06985">
    <property type="entry name" value="HET"/>
    <property type="match status" value="1"/>
</dbReference>
<reference evidence="3" key="1">
    <citation type="journal article" date="2023" name="Mol. Phylogenet. Evol.">
        <title>Genome-scale phylogeny and comparative genomics of the fungal order Sordariales.</title>
        <authorList>
            <person name="Hensen N."/>
            <person name="Bonometti L."/>
            <person name="Westerberg I."/>
            <person name="Brannstrom I.O."/>
            <person name="Guillou S."/>
            <person name="Cros-Aarteil S."/>
            <person name="Calhoun S."/>
            <person name="Haridas S."/>
            <person name="Kuo A."/>
            <person name="Mondo S."/>
            <person name="Pangilinan J."/>
            <person name="Riley R."/>
            <person name="LaButti K."/>
            <person name="Andreopoulos B."/>
            <person name="Lipzen A."/>
            <person name="Chen C."/>
            <person name="Yan M."/>
            <person name="Daum C."/>
            <person name="Ng V."/>
            <person name="Clum A."/>
            <person name="Steindorff A."/>
            <person name="Ohm R.A."/>
            <person name="Martin F."/>
            <person name="Silar P."/>
            <person name="Natvig D.O."/>
            <person name="Lalanne C."/>
            <person name="Gautier V."/>
            <person name="Ament-Velasquez S.L."/>
            <person name="Kruys A."/>
            <person name="Hutchinson M.I."/>
            <person name="Powell A.J."/>
            <person name="Barry K."/>
            <person name="Miller A.N."/>
            <person name="Grigoriev I.V."/>
            <person name="Debuchy R."/>
            <person name="Gladieux P."/>
            <person name="Hiltunen Thoren M."/>
            <person name="Johannesson H."/>
        </authorList>
    </citation>
    <scope>NUCLEOTIDE SEQUENCE</scope>
    <source>
        <strain evidence="3">PSN243</strain>
    </source>
</reference>
<evidence type="ECO:0000313" key="3">
    <source>
        <dbReference type="EMBL" id="KAK4455260.1"/>
    </source>
</evidence>
<dbReference type="Proteomes" id="UP001321760">
    <property type="component" value="Unassembled WGS sequence"/>
</dbReference>